<dbReference type="InterPro" id="IPR000683">
    <property type="entry name" value="Gfo/Idh/MocA-like_OxRdtase_N"/>
</dbReference>
<accession>A0A382MV66</accession>
<evidence type="ECO:0000313" key="2">
    <source>
        <dbReference type="EMBL" id="SVC52779.1"/>
    </source>
</evidence>
<dbReference type="InterPro" id="IPR050463">
    <property type="entry name" value="Gfo/Idh/MocA_oxidrdct_glycsds"/>
</dbReference>
<dbReference type="Gene3D" id="3.40.50.720">
    <property type="entry name" value="NAD(P)-binding Rossmann-like Domain"/>
    <property type="match status" value="1"/>
</dbReference>
<reference evidence="2" key="1">
    <citation type="submission" date="2018-05" db="EMBL/GenBank/DDBJ databases">
        <authorList>
            <person name="Lanie J.A."/>
            <person name="Ng W.-L."/>
            <person name="Kazmierczak K.M."/>
            <person name="Andrzejewski T.M."/>
            <person name="Davidsen T.M."/>
            <person name="Wayne K.J."/>
            <person name="Tettelin H."/>
            <person name="Glass J.I."/>
            <person name="Rusch D."/>
            <person name="Podicherti R."/>
            <person name="Tsui H.-C.T."/>
            <person name="Winkler M.E."/>
        </authorList>
    </citation>
    <scope>NUCLEOTIDE SEQUENCE</scope>
</reference>
<gene>
    <name evidence="2" type="ORF">METZ01_LOCUS305633</name>
</gene>
<dbReference type="PANTHER" id="PTHR43818">
    <property type="entry name" value="BCDNA.GH03377"/>
    <property type="match status" value="1"/>
</dbReference>
<dbReference type="Pfam" id="PF01408">
    <property type="entry name" value="GFO_IDH_MocA"/>
    <property type="match status" value="1"/>
</dbReference>
<dbReference type="SUPFAM" id="SSF51735">
    <property type="entry name" value="NAD(P)-binding Rossmann-fold domains"/>
    <property type="match status" value="1"/>
</dbReference>
<dbReference type="InterPro" id="IPR019546">
    <property type="entry name" value="TAT_signal_bac_arc"/>
</dbReference>
<name>A0A382MV66_9ZZZZ</name>
<dbReference type="InterPro" id="IPR006311">
    <property type="entry name" value="TAT_signal"/>
</dbReference>
<dbReference type="GO" id="GO:0000166">
    <property type="term" value="F:nucleotide binding"/>
    <property type="evidence" value="ECO:0007669"/>
    <property type="project" value="InterPro"/>
</dbReference>
<organism evidence="2">
    <name type="scientific">marine metagenome</name>
    <dbReference type="NCBI Taxonomy" id="408172"/>
    <lineage>
        <taxon>unclassified sequences</taxon>
        <taxon>metagenomes</taxon>
        <taxon>ecological metagenomes</taxon>
    </lineage>
</organism>
<dbReference type="InterPro" id="IPR036291">
    <property type="entry name" value="NAD(P)-bd_dom_sf"/>
</dbReference>
<dbReference type="AlphaFoldDB" id="A0A382MV66"/>
<feature type="non-terminal residue" evidence="2">
    <location>
        <position position="214"/>
    </location>
</feature>
<sequence length="214" mass="22897">MNKTTTTRRSFLKSSLATGTAALICGTKGQVSVHGANDRLRIAVAGLNGRGGSHIGGWMGQKNVEIAYLIDPDEKAVARKMDEVKKKTKGKFNTKGGADIRQALADKSVDAISIAAPNHWHSLMTIWGAQAGKHVYVEKPMSHDVHEGRVAVEAQRKYGVVIQHGTQTRSSASVAGLHEMINAGKFGKLMISYGYCCKPRTGIGFKSPSAPPSN</sequence>
<feature type="domain" description="Gfo/Idh/MocA-like oxidoreductase N-terminal" evidence="1">
    <location>
        <begin position="40"/>
        <end position="165"/>
    </location>
</feature>
<dbReference type="EMBL" id="UINC01096139">
    <property type="protein sequence ID" value="SVC52779.1"/>
    <property type="molecule type" value="Genomic_DNA"/>
</dbReference>
<evidence type="ECO:0000259" key="1">
    <source>
        <dbReference type="Pfam" id="PF01408"/>
    </source>
</evidence>
<dbReference type="PROSITE" id="PS51318">
    <property type="entry name" value="TAT"/>
    <property type="match status" value="1"/>
</dbReference>
<dbReference type="PANTHER" id="PTHR43818:SF5">
    <property type="entry name" value="OXIDOREDUCTASE FAMILY PROTEIN"/>
    <property type="match status" value="1"/>
</dbReference>
<dbReference type="NCBIfam" id="TIGR01409">
    <property type="entry name" value="TAT_signal_seq"/>
    <property type="match status" value="1"/>
</dbReference>
<proteinExistence type="predicted"/>
<protein>
    <recommendedName>
        <fullName evidence="1">Gfo/Idh/MocA-like oxidoreductase N-terminal domain-containing protein</fullName>
    </recommendedName>
</protein>